<name>C0CJP2_BLAHS</name>
<dbReference type="InterPro" id="IPR015422">
    <property type="entry name" value="PyrdxlP-dep_Trfase_small"/>
</dbReference>
<dbReference type="EMBL" id="ACBZ01000047">
    <property type="protein sequence ID" value="EEG49982.1"/>
    <property type="molecule type" value="Genomic_DNA"/>
</dbReference>
<dbReference type="PATRIC" id="fig|476272.21.peg.2408"/>
<evidence type="ECO:0000256" key="1">
    <source>
        <dbReference type="ARBA" id="ARBA00001933"/>
    </source>
</evidence>
<dbReference type="Gene3D" id="3.40.640.10">
    <property type="entry name" value="Type I PLP-dependent aspartate aminotransferase-like (Major domain)"/>
    <property type="match status" value="1"/>
</dbReference>
<sequence>MDYLQAGGPTLLGSNYEPVNQKVWEVVKESGPVTGLFHPYEMKLAEKIHECMPWVEMYRCLASGTEADMVAIRIARTYTGKQRIVKVGGAYHGWSDQLVYSLHIPYTKTFEAHGIPKEVSENTSEFFPGDVAGLRKVLEENEKAGGTAAVIIEPFGPESGTRPVAKDFAAKVRELCDEFHTLLIFDEVVTAFRVGPGGAQGYFNVKPDLTVFGKIVAGGYPMAGGVGGSEEIMSCIAAGVKAGKKKAYVGGTLTANPLSCAAGYFAIDEIIRQDAAMKAGENGDKLCDGIQKLIDKYELPFVTWNTGSIVHFEVSGVMYLSAADPDVFKKIPERQQYIEEFGAALTANGVITLAGSRIYTSMADNDETIAETLNAFEEVFSNIER</sequence>
<evidence type="ECO:0000313" key="5">
    <source>
        <dbReference type="Proteomes" id="UP000003100"/>
    </source>
</evidence>
<gene>
    <name evidence="4" type="ORF">RUMHYD_01062</name>
</gene>
<dbReference type="eggNOG" id="COG0001">
    <property type="taxonomic scope" value="Bacteria"/>
</dbReference>
<organism evidence="4 5">
    <name type="scientific">Blautia hydrogenotrophica (strain DSM 10507 / JCM 14656 / S5a33)</name>
    <name type="common">Ruminococcus hydrogenotrophicus</name>
    <dbReference type="NCBI Taxonomy" id="476272"/>
    <lineage>
        <taxon>Bacteria</taxon>
        <taxon>Bacillati</taxon>
        <taxon>Bacillota</taxon>
        <taxon>Clostridia</taxon>
        <taxon>Lachnospirales</taxon>
        <taxon>Lachnospiraceae</taxon>
        <taxon>Blautia</taxon>
    </lineage>
</organism>
<evidence type="ECO:0008006" key="6">
    <source>
        <dbReference type="Google" id="ProtNLM"/>
    </source>
</evidence>
<dbReference type="PANTHER" id="PTHR43713:SF3">
    <property type="entry name" value="GLUTAMATE-1-SEMIALDEHYDE 2,1-AMINOMUTASE 1, CHLOROPLASTIC-RELATED"/>
    <property type="match status" value="1"/>
</dbReference>
<evidence type="ECO:0000313" key="4">
    <source>
        <dbReference type="EMBL" id="EEG49982.1"/>
    </source>
</evidence>
<dbReference type="PANTHER" id="PTHR43713">
    <property type="entry name" value="GLUTAMATE-1-SEMIALDEHYDE 2,1-AMINOMUTASE"/>
    <property type="match status" value="1"/>
</dbReference>
<evidence type="ECO:0000256" key="3">
    <source>
        <dbReference type="RuleBase" id="RU003560"/>
    </source>
</evidence>
<evidence type="ECO:0000256" key="2">
    <source>
        <dbReference type="ARBA" id="ARBA00022898"/>
    </source>
</evidence>
<proteinExistence type="inferred from homology"/>
<dbReference type="GO" id="GO:0030170">
    <property type="term" value="F:pyridoxal phosphate binding"/>
    <property type="evidence" value="ECO:0007669"/>
    <property type="project" value="InterPro"/>
</dbReference>
<dbReference type="InterPro" id="IPR015421">
    <property type="entry name" value="PyrdxlP-dep_Trfase_major"/>
</dbReference>
<dbReference type="AlphaFoldDB" id="C0CJP2"/>
<dbReference type="HOGENOM" id="CLU_016922_1_5_9"/>
<dbReference type="InterPro" id="IPR005814">
    <property type="entry name" value="Aminotrans_3"/>
</dbReference>
<accession>C0CJP2</accession>
<dbReference type="InterPro" id="IPR015424">
    <property type="entry name" value="PyrdxlP-dep_Trfase"/>
</dbReference>
<comment type="cofactor">
    <cofactor evidence="1">
        <name>pyridoxal 5'-phosphate</name>
        <dbReference type="ChEBI" id="CHEBI:597326"/>
    </cofactor>
</comment>
<dbReference type="Gene3D" id="3.90.1150.10">
    <property type="entry name" value="Aspartate Aminotransferase, domain 1"/>
    <property type="match status" value="1"/>
</dbReference>
<dbReference type="InterPro" id="IPR049704">
    <property type="entry name" value="Aminotrans_3_PPA_site"/>
</dbReference>
<comment type="similarity">
    <text evidence="3">Belongs to the class-III pyridoxal-phosphate-dependent aminotransferase family.</text>
</comment>
<dbReference type="Proteomes" id="UP000003100">
    <property type="component" value="Unassembled WGS sequence"/>
</dbReference>
<keyword evidence="5" id="KW-1185">Reference proteome</keyword>
<dbReference type="SUPFAM" id="SSF53383">
    <property type="entry name" value="PLP-dependent transferases"/>
    <property type="match status" value="1"/>
</dbReference>
<reference evidence="4 5" key="1">
    <citation type="submission" date="2009-01" db="EMBL/GenBank/DDBJ databases">
        <authorList>
            <person name="Fulton L."/>
            <person name="Clifton S."/>
            <person name="Fulton B."/>
            <person name="Xu J."/>
            <person name="Minx P."/>
            <person name="Pepin K.H."/>
            <person name="Johnson M."/>
            <person name="Bhonagiri V."/>
            <person name="Nash W.E."/>
            <person name="Mardis E.R."/>
            <person name="Wilson R.K."/>
        </authorList>
    </citation>
    <scope>NUCLEOTIDE SEQUENCE [LARGE SCALE GENOMIC DNA]</scope>
    <source>
        <strain evidence="5">DSM 10507 / JCM 14656 / S5a33</strain>
    </source>
</reference>
<protein>
    <recommendedName>
        <fullName evidence="6">Glutamate-1-semialdehyde 2,1-aminomutase</fullName>
    </recommendedName>
</protein>
<reference evidence="4 5" key="2">
    <citation type="submission" date="2009-02" db="EMBL/GenBank/DDBJ databases">
        <title>Draft genome sequence of Blautia hydrogenotrophica DSM 10507 (Ruminococcus hydrogenotrophicus DSM 10507).</title>
        <authorList>
            <person name="Sudarsanam P."/>
            <person name="Ley R."/>
            <person name="Guruge J."/>
            <person name="Turnbaugh P.J."/>
            <person name="Mahowald M."/>
            <person name="Liep D."/>
            <person name="Gordon J."/>
        </authorList>
    </citation>
    <scope>NUCLEOTIDE SEQUENCE [LARGE SCALE GENOMIC DNA]</scope>
    <source>
        <strain evidence="5">DSM 10507 / JCM 14656 / S5a33</strain>
    </source>
</reference>
<dbReference type="PROSITE" id="PS00600">
    <property type="entry name" value="AA_TRANSFER_CLASS_3"/>
    <property type="match status" value="1"/>
</dbReference>
<dbReference type="Pfam" id="PF00202">
    <property type="entry name" value="Aminotran_3"/>
    <property type="match status" value="1"/>
</dbReference>
<keyword evidence="2 3" id="KW-0663">Pyridoxal phosphate</keyword>
<dbReference type="GO" id="GO:0008483">
    <property type="term" value="F:transaminase activity"/>
    <property type="evidence" value="ECO:0007669"/>
    <property type="project" value="InterPro"/>
</dbReference>